<evidence type="ECO:0000256" key="7">
    <source>
        <dbReference type="SAM" id="Phobius"/>
    </source>
</evidence>
<organism evidence="8 9">
    <name type="scientific">Ilyomonas limi</name>
    <dbReference type="NCBI Taxonomy" id="2575867"/>
    <lineage>
        <taxon>Bacteria</taxon>
        <taxon>Pseudomonadati</taxon>
        <taxon>Bacteroidota</taxon>
        <taxon>Chitinophagia</taxon>
        <taxon>Chitinophagales</taxon>
        <taxon>Chitinophagaceae</taxon>
        <taxon>Ilyomonas</taxon>
    </lineage>
</organism>
<sequence length="329" mass="36213">MGKIKVKDIWHLLKQTGSGFMKDKVPKLSASLSYYTLFSLGPVLLIVIFFAKLFYGEDAIKGALFEQLKDLVGNSAAAQIQTIIQNAAITGSTFTTIISFVVLIIGATTVFSEIQDSINTIWRLKVKESAGWKVALKNRLYSFSLVIGLGFLLLVSLIVNSLIEALMGVLERHIPDITVVLLYVINLVITLLITAALFAIIFKVLPDAVIKWRDVAVGAIFTAILFMLGKFGITFYIGKSNVGSTYGAAGSLVVLLLWVYYSSMILYFGAEFTKAYAVKYGGKIKPNDYATTYQQVNIESNKASVQENEEDEKRTAAVLQQEKDRTANA</sequence>
<dbReference type="OrthoDB" id="9797028at2"/>
<feature type="transmembrane region" description="Helical" evidence="7">
    <location>
        <begin position="140"/>
        <end position="163"/>
    </location>
</feature>
<keyword evidence="3 7" id="KW-0812">Transmembrane</keyword>
<dbReference type="GO" id="GO:0005886">
    <property type="term" value="C:plasma membrane"/>
    <property type="evidence" value="ECO:0007669"/>
    <property type="project" value="UniProtKB-SubCell"/>
</dbReference>
<feature type="transmembrane region" description="Helical" evidence="7">
    <location>
        <begin position="32"/>
        <end position="55"/>
    </location>
</feature>
<evidence type="ECO:0000256" key="6">
    <source>
        <dbReference type="SAM" id="MobiDB-lite"/>
    </source>
</evidence>
<evidence type="ECO:0000313" key="8">
    <source>
        <dbReference type="EMBL" id="TKK69017.1"/>
    </source>
</evidence>
<keyword evidence="9" id="KW-1185">Reference proteome</keyword>
<dbReference type="PANTHER" id="PTHR30213">
    <property type="entry name" value="INNER MEMBRANE PROTEIN YHJD"/>
    <property type="match status" value="1"/>
</dbReference>
<feature type="transmembrane region" description="Helical" evidence="7">
    <location>
        <begin position="249"/>
        <end position="270"/>
    </location>
</feature>
<evidence type="ECO:0000256" key="2">
    <source>
        <dbReference type="ARBA" id="ARBA00022475"/>
    </source>
</evidence>
<protein>
    <submittedName>
        <fullName evidence="8">YihY/virulence factor BrkB family protein</fullName>
    </submittedName>
</protein>
<keyword evidence="5 7" id="KW-0472">Membrane</keyword>
<comment type="caution">
    <text evidence="8">The sequence shown here is derived from an EMBL/GenBank/DDBJ whole genome shotgun (WGS) entry which is preliminary data.</text>
</comment>
<accession>A0A4U3L5W9</accession>
<feature type="transmembrane region" description="Helical" evidence="7">
    <location>
        <begin position="94"/>
        <end position="114"/>
    </location>
</feature>
<proteinExistence type="predicted"/>
<feature type="region of interest" description="Disordered" evidence="6">
    <location>
        <begin position="302"/>
        <end position="329"/>
    </location>
</feature>
<feature type="transmembrane region" description="Helical" evidence="7">
    <location>
        <begin position="183"/>
        <end position="205"/>
    </location>
</feature>
<dbReference type="RefSeq" id="WP_137261636.1">
    <property type="nucleotide sequence ID" value="NZ_SZQL01000006.1"/>
</dbReference>
<keyword evidence="2" id="KW-1003">Cell membrane</keyword>
<dbReference type="PANTHER" id="PTHR30213:SF1">
    <property type="entry name" value="INNER MEMBRANE PROTEIN YHJD"/>
    <property type="match status" value="1"/>
</dbReference>
<dbReference type="AlphaFoldDB" id="A0A4U3L5W9"/>
<evidence type="ECO:0000256" key="3">
    <source>
        <dbReference type="ARBA" id="ARBA00022692"/>
    </source>
</evidence>
<keyword evidence="4 7" id="KW-1133">Transmembrane helix</keyword>
<name>A0A4U3L5W9_9BACT</name>
<dbReference type="Pfam" id="PF03631">
    <property type="entry name" value="Virul_fac_BrkB"/>
    <property type="match status" value="1"/>
</dbReference>
<evidence type="ECO:0000313" key="9">
    <source>
        <dbReference type="Proteomes" id="UP000305848"/>
    </source>
</evidence>
<reference evidence="8 9" key="1">
    <citation type="submission" date="2019-05" db="EMBL/GenBank/DDBJ databases">
        <title>Panacibacter sp. strain 17mud1-8 Genome sequencing and assembly.</title>
        <authorList>
            <person name="Chhetri G."/>
        </authorList>
    </citation>
    <scope>NUCLEOTIDE SEQUENCE [LARGE SCALE GENOMIC DNA]</scope>
    <source>
        <strain evidence="8 9">17mud1-8</strain>
    </source>
</reference>
<evidence type="ECO:0000256" key="1">
    <source>
        <dbReference type="ARBA" id="ARBA00004651"/>
    </source>
</evidence>
<gene>
    <name evidence="8" type="ORF">FC093_10010</name>
</gene>
<dbReference type="Proteomes" id="UP000305848">
    <property type="component" value="Unassembled WGS sequence"/>
</dbReference>
<dbReference type="PIRSF" id="PIRSF035875">
    <property type="entry name" value="RNase_BN"/>
    <property type="match status" value="1"/>
</dbReference>
<dbReference type="EMBL" id="SZQL01000006">
    <property type="protein sequence ID" value="TKK69017.1"/>
    <property type="molecule type" value="Genomic_DNA"/>
</dbReference>
<feature type="transmembrane region" description="Helical" evidence="7">
    <location>
        <begin position="217"/>
        <end position="237"/>
    </location>
</feature>
<dbReference type="NCBIfam" id="TIGR00765">
    <property type="entry name" value="yihY_not_rbn"/>
    <property type="match status" value="1"/>
</dbReference>
<evidence type="ECO:0000256" key="5">
    <source>
        <dbReference type="ARBA" id="ARBA00023136"/>
    </source>
</evidence>
<evidence type="ECO:0000256" key="4">
    <source>
        <dbReference type="ARBA" id="ARBA00022989"/>
    </source>
</evidence>
<dbReference type="InterPro" id="IPR017039">
    <property type="entry name" value="Virul_fac_BrkB"/>
</dbReference>
<comment type="subcellular location">
    <subcellularLocation>
        <location evidence="1">Cell membrane</location>
        <topology evidence="1">Multi-pass membrane protein</topology>
    </subcellularLocation>
</comment>
<feature type="compositionally biased region" description="Basic and acidic residues" evidence="6">
    <location>
        <begin position="311"/>
        <end position="329"/>
    </location>
</feature>